<comment type="caution">
    <text evidence="2">The sequence shown here is derived from an EMBL/GenBank/DDBJ whole genome shotgun (WGS) entry which is preliminary data.</text>
</comment>
<dbReference type="OrthoDB" id="3980661at2759"/>
<feature type="compositionally biased region" description="Acidic residues" evidence="1">
    <location>
        <begin position="84"/>
        <end position="99"/>
    </location>
</feature>
<reference evidence="2" key="2">
    <citation type="submission" date="2021-01" db="EMBL/GenBank/DDBJ databases">
        <authorList>
            <person name="Schikora-Tamarit M.A."/>
        </authorList>
    </citation>
    <scope>NUCLEOTIDE SEQUENCE</scope>
    <source>
        <strain evidence="2">CBS2887</strain>
    </source>
</reference>
<feature type="compositionally biased region" description="Polar residues" evidence="1">
    <location>
        <begin position="1"/>
        <end position="25"/>
    </location>
</feature>
<proteinExistence type="predicted"/>
<dbReference type="Proteomes" id="UP000774326">
    <property type="component" value="Unassembled WGS sequence"/>
</dbReference>
<evidence type="ECO:0000313" key="2">
    <source>
        <dbReference type="EMBL" id="KAH3679100.1"/>
    </source>
</evidence>
<sequence>MSSNTDSPNISAQPNNVSNSTTTSAIPIKSDRYEPHPEQQISQSFAMNDDDMDLATPIGSLNAEYGSFMKRSNVEVNATVEPTIQEDEEEVEDIQIDNGDEAKIPTQEEPETELEKALKLRDKLDALLRRTLRTKQQCERLEQDNKYLQEFVGNLMNSGDYLNRRV</sequence>
<dbReference type="InterPro" id="IPR019357">
    <property type="entry name" value="SCOC"/>
</dbReference>
<gene>
    <name evidence="2" type="ORF">WICPIJ_008708</name>
</gene>
<organism evidence="2 3">
    <name type="scientific">Wickerhamomyces pijperi</name>
    <name type="common">Yeast</name>
    <name type="synonym">Pichia pijperi</name>
    <dbReference type="NCBI Taxonomy" id="599730"/>
    <lineage>
        <taxon>Eukaryota</taxon>
        <taxon>Fungi</taxon>
        <taxon>Dikarya</taxon>
        <taxon>Ascomycota</taxon>
        <taxon>Saccharomycotina</taxon>
        <taxon>Saccharomycetes</taxon>
        <taxon>Phaffomycetales</taxon>
        <taxon>Wickerhamomycetaceae</taxon>
        <taxon>Wickerhamomyces</taxon>
    </lineage>
</organism>
<keyword evidence="3" id="KW-1185">Reference proteome</keyword>
<protein>
    <submittedName>
        <fullName evidence="2">Uncharacterized protein</fullName>
    </submittedName>
</protein>
<evidence type="ECO:0000256" key="1">
    <source>
        <dbReference type="SAM" id="MobiDB-lite"/>
    </source>
</evidence>
<dbReference type="Gene3D" id="1.20.5.170">
    <property type="match status" value="1"/>
</dbReference>
<evidence type="ECO:0000313" key="3">
    <source>
        <dbReference type="Proteomes" id="UP000774326"/>
    </source>
</evidence>
<dbReference type="Pfam" id="PF10224">
    <property type="entry name" value="DUF2205"/>
    <property type="match status" value="1"/>
</dbReference>
<dbReference type="AlphaFoldDB" id="A0A9P8THR4"/>
<dbReference type="EMBL" id="JAEUBG010005022">
    <property type="protein sequence ID" value="KAH3679100.1"/>
    <property type="molecule type" value="Genomic_DNA"/>
</dbReference>
<feature type="region of interest" description="Disordered" evidence="1">
    <location>
        <begin position="80"/>
        <end position="115"/>
    </location>
</feature>
<accession>A0A9P8THR4</accession>
<name>A0A9P8THR4_WICPI</name>
<reference evidence="2" key="1">
    <citation type="journal article" date="2021" name="Open Biol.">
        <title>Shared evolutionary footprints suggest mitochondrial oxidative damage underlies multiple complex I losses in fungi.</title>
        <authorList>
            <person name="Schikora-Tamarit M.A."/>
            <person name="Marcet-Houben M."/>
            <person name="Nosek J."/>
            <person name="Gabaldon T."/>
        </authorList>
    </citation>
    <scope>NUCLEOTIDE SEQUENCE</scope>
    <source>
        <strain evidence="2">CBS2887</strain>
    </source>
</reference>
<feature type="region of interest" description="Disordered" evidence="1">
    <location>
        <begin position="1"/>
        <end position="44"/>
    </location>
</feature>